<dbReference type="Proteomes" id="UP000003793">
    <property type="component" value="Unassembled WGS sequence"/>
</dbReference>
<reference evidence="1 2" key="1">
    <citation type="submission" date="2009-02" db="EMBL/GenBank/DDBJ databases">
        <authorList>
            <person name="Fulton L."/>
            <person name="Clifton S."/>
            <person name="Fulton B."/>
            <person name="Xu J."/>
            <person name="Minx P."/>
            <person name="Pepin K.H."/>
            <person name="Johnson M."/>
            <person name="Bhonagiri V."/>
            <person name="Nash W.E."/>
            <person name="Mardis E.R."/>
            <person name="Wilson R.K."/>
        </authorList>
    </citation>
    <scope>NUCLEOTIDE SEQUENCE [LARGE SCALE GENOMIC DNA]</scope>
    <source>
        <strain evidence="1 2">ATCC 27758</strain>
    </source>
</reference>
<sequence length="43" mass="4908">MPGGDEPGEREELVKRNTRQLYLMFFCFCDNHSSIFLPAAGMV</sequence>
<dbReference type="AlphaFoldDB" id="C0B992"/>
<name>C0B992_9FIRM</name>
<proteinExistence type="predicted"/>
<gene>
    <name evidence="1" type="ORF">COPCOM_01718</name>
</gene>
<reference evidence="1 2" key="2">
    <citation type="submission" date="2009-03" db="EMBL/GenBank/DDBJ databases">
        <title>Draft genome sequence of Coprococcus comes (ATCC 27758).</title>
        <authorList>
            <person name="Sudarsanam P."/>
            <person name="Ley R."/>
            <person name="Guruge J."/>
            <person name="Turnbaugh P.J."/>
            <person name="Mahowald M."/>
            <person name="Liep D."/>
            <person name="Gordon J."/>
        </authorList>
    </citation>
    <scope>NUCLEOTIDE SEQUENCE [LARGE SCALE GENOMIC DNA]</scope>
    <source>
        <strain evidence="1 2">ATCC 27758</strain>
    </source>
</reference>
<comment type="caution">
    <text evidence="1">The sequence shown here is derived from an EMBL/GenBank/DDBJ whole genome shotgun (WGS) entry which is preliminary data.</text>
</comment>
<accession>C0B992</accession>
<evidence type="ECO:0000313" key="1">
    <source>
        <dbReference type="EMBL" id="EEG89844.1"/>
    </source>
</evidence>
<dbReference type="EMBL" id="ABVR01000040">
    <property type="protein sequence ID" value="EEG89844.1"/>
    <property type="molecule type" value="Genomic_DNA"/>
</dbReference>
<dbReference type="HOGENOM" id="CLU_3232257_0_0_9"/>
<protein>
    <submittedName>
        <fullName evidence="1">Uncharacterized protein</fullName>
    </submittedName>
</protein>
<evidence type="ECO:0000313" key="2">
    <source>
        <dbReference type="Proteomes" id="UP000003793"/>
    </source>
</evidence>
<organism evidence="1 2">
    <name type="scientific">Coprococcus comes ATCC 27758</name>
    <dbReference type="NCBI Taxonomy" id="470146"/>
    <lineage>
        <taxon>Bacteria</taxon>
        <taxon>Bacillati</taxon>
        <taxon>Bacillota</taxon>
        <taxon>Clostridia</taxon>
        <taxon>Lachnospirales</taxon>
        <taxon>Lachnospiraceae</taxon>
        <taxon>Coprococcus</taxon>
    </lineage>
</organism>